<protein>
    <recommendedName>
        <fullName evidence="3">assimilatory sulfite reductase (NADPH)</fullName>
        <ecNumber evidence="3">1.8.1.2</ecNumber>
    </recommendedName>
</protein>
<dbReference type="GO" id="GO:0019344">
    <property type="term" value="P:cysteine biosynthetic process"/>
    <property type="evidence" value="ECO:0007669"/>
    <property type="project" value="UniProtKB-KW"/>
</dbReference>
<dbReference type="SUPFAM" id="SSF63380">
    <property type="entry name" value="Riboflavin synthase domain-like"/>
    <property type="match status" value="1"/>
</dbReference>
<evidence type="ECO:0000256" key="10">
    <source>
        <dbReference type="ARBA" id="ARBA00052219"/>
    </source>
</evidence>
<name>A0A7W7ZP52_9BACT</name>
<accession>A0A7W7ZP52</accession>
<dbReference type="PRINTS" id="PR00371">
    <property type="entry name" value="FPNCR"/>
</dbReference>
<evidence type="ECO:0000256" key="7">
    <source>
        <dbReference type="ARBA" id="ARBA00022857"/>
    </source>
</evidence>
<dbReference type="Gene3D" id="2.40.30.10">
    <property type="entry name" value="Translation factors"/>
    <property type="match status" value="1"/>
</dbReference>
<keyword evidence="9" id="KW-0198">Cysteine biosynthesis</keyword>
<comment type="cofactor">
    <cofactor evidence="2">
        <name>FAD</name>
        <dbReference type="ChEBI" id="CHEBI:57692"/>
    </cofactor>
</comment>
<comment type="cofactor">
    <cofactor evidence="1">
        <name>FMN</name>
        <dbReference type="ChEBI" id="CHEBI:58210"/>
    </cofactor>
</comment>
<evidence type="ECO:0000256" key="5">
    <source>
        <dbReference type="ARBA" id="ARBA00022643"/>
    </source>
</evidence>
<dbReference type="Pfam" id="PF00175">
    <property type="entry name" value="NAD_binding_1"/>
    <property type="match status" value="1"/>
</dbReference>
<dbReference type="Pfam" id="PF00667">
    <property type="entry name" value="FAD_binding_1"/>
    <property type="match status" value="1"/>
</dbReference>
<dbReference type="InterPro" id="IPR023173">
    <property type="entry name" value="NADPH_Cyt_P450_Rdtase_alpha"/>
</dbReference>
<dbReference type="InterPro" id="IPR001709">
    <property type="entry name" value="Flavoprot_Pyr_Nucl_cyt_Rdtase"/>
</dbReference>
<dbReference type="InterPro" id="IPR017938">
    <property type="entry name" value="Riboflavin_synthase-like_b-brl"/>
</dbReference>
<dbReference type="PROSITE" id="PS51384">
    <property type="entry name" value="FAD_FR"/>
    <property type="match status" value="1"/>
</dbReference>
<dbReference type="CDD" id="cd06199">
    <property type="entry name" value="SiR"/>
    <property type="match status" value="1"/>
</dbReference>
<dbReference type="GO" id="GO:0005829">
    <property type="term" value="C:cytosol"/>
    <property type="evidence" value="ECO:0007669"/>
    <property type="project" value="TreeGrafter"/>
</dbReference>
<dbReference type="Gene3D" id="1.20.990.10">
    <property type="entry name" value="NADPH-cytochrome p450 Reductase, Chain A, domain 3"/>
    <property type="match status" value="1"/>
</dbReference>
<evidence type="ECO:0000256" key="2">
    <source>
        <dbReference type="ARBA" id="ARBA00001974"/>
    </source>
</evidence>
<evidence type="ECO:0000313" key="13">
    <source>
        <dbReference type="EMBL" id="MBB5063585.1"/>
    </source>
</evidence>
<evidence type="ECO:0000256" key="6">
    <source>
        <dbReference type="ARBA" id="ARBA00022827"/>
    </source>
</evidence>
<comment type="caution">
    <text evidence="13">The sequence shown here is derived from an EMBL/GenBank/DDBJ whole genome shotgun (WGS) entry which is preliminary data.</text>
</comment>
<gene>
    <name evidence="13" type="ORF">HDF15_001930</name>
</gene>
<dbReference type="Gene3D" id="3.40.50.360">
    <property type="match status" value="1"/>
</dbReference>
<keyword evidence="6" id="KW-0274">FAD</keyword>
<feature type="domain" description="FAD-binding FR-type" evidence="12">
    <location>
        <begin position="222"/>
        <end position="444"/>
    </location>
</feature>
<evidence type="ECO:0000256" key="1">
    <source>
        <dbReference type="ARBA" id="ARBA00001917"/>
    </source>
</evidence>
<proteinExistence type="predicted"/>
<evidence type="ECO:0000256" key="9">
    <source>
        <dbReference type="ARBA" id="ARBA00023192"/>
    </source>
</evidence>
<dbReference type="GO" id="GO:0010181">
    <property type="term" value="F:FMN binding"/>
    <property type="evidence" value="ECO:0007669"/>
    <property type="project" value="InterPro"/>
</dbReference>
<sequence>MSHQVPLIPDNAPFTLEQRGWLNGFLAGLYSTAPTNQAAEVPPSLKIAVFYASQSGTAEGLARKVVKDLKAKGHIASLISLEGYTPAALIAERYAIFIASTYGEGDAPDAVRPFFEQLCLEHFPCYENLSYSVLALGDSSYEHFCKFGIDLDTRLAALGGVRIANRIDCDVDLDEPFAQWKQALYAGLDDMASARPVHTAPPASIASASKVEEPIAVTHTRENPYLAPLVDKRPLTHDVSSKLTLHLAFNISGSDVTYDAGDACGVIPQNDPGLVEEILHALNFNGTVPIQLPKSGATKLYDALLNHLQITRLTRKMIEAYATIGKQSAQCHMLTSLLVPEQQGFLEKYTYDRGLIDLIHDYPHILHDPADLVAMLPRLSPRLYSISSSPYAHTGEIHTTVAVVRYRSHNRERGGVCSTLFADRTATGEALPVYIQPNKRFRLPADAAAPIIMIGPGTGIAPFRAFLHQRRALGHTGRNWLFFGERSAATDFLYRDELLAMQADGHLTRLDLAFSRDQEHKIYVQDRMLEQAATFYQWLEEGASLYVCGDASRMAKDVDATLHAIVEQQSGLSADAASEYVNALKDQHRYHRDVY</sequence>
<evidence type="ECO:0000256" key="4">
    <source>
        <dbReference type="ARBA" id="ARBA00022630"/>
    </source>
</evidence>
<keyword evidence="5" id="KW-0288">FMN</keyword>
<reference evidence="13 14" key="1">
    <citation type="submission" date="2020-08" db="EMBL/GenBank/DDBJ databases">
        <title>Genomic Encyclopedia of Type Strains, Phase IV (KMG-V): Genome sequencing to study the core and pangenomes of soil and plant-associated prokaryotes.</title>
        <authorList>
            <person name="Whitman W."/>
        </authorList>
    </citation>
    <scope>NUCLEOTIDE SEQUENCE [LARGE SCALE GENOMIC DNA]</scope>
    <source>
        <strain evidence="13 14">X5P3</strain>
    </source>
</reference>
<comment type="catalytic activity">
    <reaction evidence="10">
        <text>hydrogen sulfide + 3 NADP(+) + 3 H2O = sulfite + 3 NADPH + 4 H(+)</text>
        <dbReference type="Rhea" id="RHEA:13801"/>
        <dbReference type="ChEBI" id="CHEBI:15377"/>
        <dbReference type="ChEBI" id="CHEBI:15378"/>
        <dbReference type="ChEBI" id="CHEBI:17359"/>
        <dbReference type="ChEBI" id="CHEBI:29919"/>
        <dbReference type="ChEBI" id="CHEBI:57783"/>
        <dbReference type="ChEBI" id="CHEBI:58349"/>
        <dbReference type="EC" id="1.8.1.2"/>
    </reaction>
</comment>
<dbReference type="InterPro" id="IPR001433">
    <property type="entry name" value="OxRdtase_FAD/NAD-bd"/>
</dbReference>
<dbReference type="PROSITE" id="PS50902">
    <property type="entry name" value="FLAVODOXIN_LIKE"/>
    <property type="match status" value="1"/>
</dbReference>
<evidence type="ECO:0000256" key="8">
    <source>
        <dbReference type="ARBA" id="ARBA00023002"/>
    </source>
</evidence>
<keyword evidence="7" id="KW-0521">NADP</keyword>
<dbReference type="InterPro" id="IPR017927">
    <property type="entry name" value="FAD-bd_FR_type"/>
</dbReference>
<dbReference type="Gene3D" id="3.40.50.80">
    <property type="entry name" value="Nucleotide-binding domain of ferredoxin-NADP reductase (FNR) module"/>
    <property type="match status" value="1"/>
</dbReference>
<dbReference type="InterPro" id="IPR003097">
    <property type="entry name" value="CysJ-like_FAD-binding"/>
</dbReference>
<dbReference type="EMBL" id="JACHIO010000007">
    <property type="protein sequence ID" value="MBB5063585.1"/>
    <property type="molecule type" value="Genomic_DNA"/>
</dbReference>
<dbReference type="GO" id="GO:0004783">
    <property type="term" value="F:sulfite reductase (NADPH) activity"/>
    <property type="evidence" value="ECO:0007669"/>
    <property type="project" value="UniProtKB-EC"/>
</dbReference>
<dbReference type="InterPro" id="IPR001094">
    <property type="entry name" value="Flavdoxin-like"/>
</dbReference>
<dbReference type="InterPro" id="IPR008254">
    <property type="entry name" value="Flavodoxin/NO_synth"/>
</dbReference>
<keyword evidence="4" id="KW-0285">Flavoprotein</keyword>
<feature type="domain" description="Flavodoxin-like" evidence="11">
    <location>
        <begin position="47"/>
        <end position="185"/>
    </location>
</feature>
<dbReference type="Pfam" id="PF00258">
    <property type="entry name" value="Flavodoxin_1"/>
    <property type="match status" value="1"/>
</dbReference>
<dbReference type="InterPro" id="IPR029039">
    <property type="entry name" value="Flavoprotein-like_sf"/>
</dbReference>
<dbReference type="PRINTS" id="PR00369">
    <property type="entry name" value="FLAVODOXIN"/>
</dbReference>
<dbReference type="GO" id="GO:0050660">
    <property type="term" value="F:flavin adenine dinucleotide binding"/>
    <property type="evidence" value="ECO:0007669"/>
    <property type="project" value="TreeGrafter"/>
</dbReference>
<keyword evidence="9" id="KW-0028">Amino-acid biosynthesis</keyword>
<keyword evidence="8 13" id="KW-0560">Oxidoreductase</keyword>
<dbReference type="RefSeq" id="WP_184254878.1">
    <property type="nucleotide sequence ID" value="NZ_JACHIO010000007.1"/>
</dbReference>
<dbReference type="SUPFAM" id="SSF52218">
    <property type="entry name" value="Flavoproteins"/>
    <property type="match status" value="1"/>
</dbReference>
<dbReference type="Proteomes" id="UP000584867">
    <property type="component" value="Unassembled WGS sequence"/>
</dbReference>
<evidence type="ECO:0000259" key="12">
    <source>
        <dbReference type="PROSITE" id="PS51384"/>
    </source>
</evidence>
<evidence type="ECO:0000313" key="14">
    <source>
        <dbReference type="Proteomes" id="UP000584867"/>
    </source>
</evidence>
<dbReference type="FunFam" id="3.40.50.80:FF:000001">
    <property type="entry name" value="NADPH--cytochrome P450 reductase 1"/>
    <property type="match status" value="1"/>
</dbReference>
<dbReference type="AlphaFoldDB" id="A0A7W7ZP52"/>
<dbReference type="SUPFAM" id="SSF52343">
    <property type="entry name" value="Ferredoxin reductase-like, C-terminal NADP-linked domain"/>
    <property type="match status" value="1"/>
</dbReference>
<dbReference type="EC" id="1.8.1.2" evidence="3"/>
<dbReference type="PANTHER" id="PTHR19384:SF128">
    <property type="entry name" value="NADPH OXIDOREDUCTASE A"/>
    <property type="match status" value="1"/>
</dbReference>
<dbReference type="InterPro" id="IPR039261">
    <property type="entry name" value="FNR_nucleotide-bd"/>
</dbReference>
<evidence type="ECO:0000256" key="3">
    <source>
        <dbReference type="ARBA" id="ARBA00012604"/>
    </source>
</evidence>
<dbReference type="PANTHER" id="PTHR19384">
    <property type="entry name" value="NITRIC OXIDE SYNTHASE-RELATED"/>
    <property type="match status" value="1"/>
</dbReference>
<evidence type="ECO:0000259" key="11">
    <source>
        <dbReference type="PROSITE" id="PS50902"/>
    </source>
</evidence>
<organism evidence="13 14">
    <name type="scientific">Granulicella mallensis</name>
    <dbReference type="NCBI Taxonomy" id="940614"/>
    <lineage>
        <taxon>Bacteria</taxon>
        <taxon>Pseudomonadati</taxon>
        <taxon>Acidobacteriota</taxon>
        <taxon>Terriglobia</taxon>
        <taxon>Terriglobales</taxon>
        <taxon>Acidobacteriaceae</taxon>
        <taxon>Granulicella</taxon>
    </lineage>
</organism>